<dbReference type="GO" id="GO:0071140">
    <property type="term" value="P:resolution of mitotic recombination intermediates"/>
    <property type="evidence" value="ECO:0000318"/>
    <property type="project" value="GO_Central"/>
</dbReference>
<dbReference type="InterPro" id="IPR047348">
    <property type="entry name" value="XRCC3-like_C"/>
</dbReference>
<reference evidence="12" key="2">
    <citation type="submission" date="2021-01" db="UniProtKB">
        <authorList>
            <consortium name="EnsemblMetazoa"/>
        </authorList>
    </citation>
    <scope>IDENTIFICATION</scope>
</reference>
<keyword evidence="13" id="KW-1185">Reference proteome</keyword>
<comment type="similarity">
    <text evidence="2">Belongs to the RecA family. RAD51 subfamily.</text>
</comment>
<dbReference type="GO" id="GO:0140664">
    <property type="term" value="F:ATP-dependent DNA damage sensor activity"/>
    <property type="evidence" value="ECO:0007669"/>
    <property type="project" value="InterPro"/>
</dbReference>
<dbReference type="CTD" id="7517"/>
<keyword evidence="3" id="KW-0547">Nucleotide-binding</keyword>
<accession>A0A7M7GGZ6</accession>
<evidence type="ECO:0000256" key="9">
    <source>
        <dbReference type="ARBA" id="ARBA00023242"/>
    </source>
</evidence>
<dbReference type="CDD" id="cd19491">
    <property type="entry name" value="XRCC3"/>
    <property type="match status" value="1"/>
</dbReference>
<reference evidence="13" key="1">
    <citation type="submission" date="2015-02" db="EMBL/GenBank/DDBJ databases">
        <title>Genome sequencing for Strongylocentrotus purpuratus.</title>
        <authorList>
            <person name="Murali S."/>
            <person name="Liu Y."/>
            <person name="Vee V."/>
            <person name="English A."/>
            <person name="Wang M."/>
            <person name="Skinner E."/>
            <person name="Han Y."/>
            <person name="Muzny D.M."/>
            <person name="Worley K.C."/>
            <person name="Gibbs R.A."/>
        </authorList>
    </citation>
    <scope>NUCLEOTIDE SEQUENCE</scope>
</reference>
<dbReference type="OMA" id="WANQVTV"/>
<keyword evidence="4" id="KW-0227">DNA damage</keyword>
<dbReference type="InterPro" id="IPR013632">
    <property type="entry name" value="Rad51_C"/>
</dbReference>
<dbReference type="GeneID" id="763443"/>
<dbReference type="PROSITE" id="PS50162">
    <property type="entry name" value="RECA_2"/>
    <property type="match status" value="1"/>
</dbReference>
<dbReference type="EnsemblMetazoa" id="XM_003728470">
    <property type="protein sequence ID" value="XP_003728518"/>
    <property type="gene ID" value="LOC763443"/>
</dbReference>
<dbReference type="GO" id="GO:0005524">
    <property type="term" value="F:ATP binding"/>
    <property type="evidence" value="ECO:0007669"/>
    <property type="project" value="UniProtKB-KW"/>
</dbReference>
<dbReference type="Gene3D" id="3.40.50.300">
    <property type="entry name" value="P-loop containing nucleotide triphosphate hydrolases"/>
    <property type="match status" value="1"/>
</dbReference>
<dbReference type="InParanoid" id="A0A7M7GGZ6"/>
<dbReference type="PIRSF" id="PIRSF005856">
    <property type="entry name" value="Rad51"/>
    <property type="match status" value="1"/>
</dbReference>
<evidence type="ECO:0000259" key="11">
    <source>
        <dbReference type="PROSITE" id="PS50162"/>
    </source>
</evidence>
<dbReference type="InterPro" id="IPR020588">
    <property type="entry name" value="RecA_ATP-bd"/>
</dbReference>
<dbReference type="Pfam" id="PF26169">
    <property type="entry name" value="HHH_XRCC3_RpoA"/>
    <property type="match status" value="1"/>
</dbReference>
<dbReference type="Proteomes" id="UP000007110">
    <property type="component" value="Unassembled WGS sequence"/>
</dbReference>
<dbReference type="InterPro" id="IPR016467">
    <property type="entry name" value="DNA_recomb/repair_RecA-like"/>
</dbReference>
<protein>
    <recommendedName>
        <fullName evidence="11">RecA family profile 1 domain-containing protein</fullName>
    </recommendedName>
</protein>
<dbReference type="AlphaFoldDB" id="A0A7M7GGZ6"/>
<dbReference type="PANTHER" id="PTHR46487">
    <property type="entry name" value="DNA REPAIR PROTEIN XRCC3"/>
    <property type="match status" value="1"/>
</dbReference>
<dbReference type="GO" id="GO:0003677">
    <property type="term" value="F:DNA binding"/>
    <property type="evidence" value="ECO:0007669"/>
    <property type="project" value="InterPro"/>
</dbReference>
<evidence type="ECO:0000256" key="5">
    <source>
        <dbReference type="ARBA" id="ARBA00022840"/>
    </source>
</evidence>
<dbReference type="Pfam" id="PF08423">
    <property type="entry name" value="Rad51"/>
    <property type="match status" value="1"/>
</dbReference>
<keyword evidence="6" id="KW-0238">DNA-binding</keyword>
<dbReference type="GO" id="GO:0000722">
    <property type="term" value="P:telomere maintenance via recombination"/>
    <property type="evidence" value="ECO:0000318"/>
    <property type="project" value="GO_Central"/>
</dbReference>
<evidence type="ECO:0000256" key="6">
    <source>
        <dbReference type="ARBA" id="ARBA00023125"/>
    </source>
</evidence>
<dbReference type="RefSeq" id="XP_003728518.1">
    <property type="nucleotide sequence ID" value="XM_003728470.3"/>
</dbReference>
<evidence type="ECO:0000256" key="2">
    <source>
        <dbReference type="ARBA" id="ARBA00007095"/>
    </source>
</evidence>
<dbReference type="InterPro" id="IPR027417">
    <property type="entry name" value="P-loop_NTPase"/>
</dbReference>
<evidence type="ECO:0000256" key="10">
    <source>
        <dbReference type="SAM" id="MobiDB-lite"/>
    </source>
</evidence>
<evidence type="ECO:0000256" key="3">
    <source>
        <dbReference type="ARBA" id="ARBA00022741"/>
    </source>
</evidence>
<evidence type="ECO:0000313" key="12">
    <source>
        <dbReference type="EnsemblMetazoa" id="XP_003728518"/>
    </source>
</evidence>
<dbReference type="GO" id="GO:0005657">
    <property type="term" value="C:replication fork"/>
    <property type="evidence" value="ECO:0000318"/>
    <property type="project" value="GO_Central"/>
</dbReference>
<evidence type="ECO:0000256" key="7">
    <source>
        <dbReference type="ARBA" id="ARBA00023172"/>
    </source>
</evidence>
<dbReference type="InterPro" id="IPR058766">
    <property type="entry name" value="HHH_XRCC3_RAD51B"/>
</dbReference>
<feature type="domain" description="RecA family profile 1" evidence="11">
    <location>
        <begin position="77"/>
        <end position="255"/>
    </location>
</feature>
<organism evidence="12 13">
    <name type="scientific">Strongylocentrotus purpuratus</name>
    <name type="common">Purple sea urchin</name>
    <dbReference type="NCBI Taxonomy" id="7668"/>
    <lineage>
        <taxon>Eukaryota</taxon>
        <taxon>Metazoa</taxon>
        <taxon>Echinodermata</taxon>
        <taxon>Eleutherozoa</taxon>
        <taxon>Echinozoa</taxon>
        <taxon>Echinoidea</taxon>
        <taxon>Euechinoidea</taxon>
        <taxon>Echinacea</taxon>
        <taxon>Camarodonta</taxon>
        <taxon>Echinidea</taxon>
        <taxon>Strongylocentrotidae</taxon>
        <taxon>Strongylocentrotus</taxon>
    </lineage>
</organism>
<evidence type="ECO:0000256" key="8">
    <source>
        <dbReference type="ARBA" id="ARBA00023204"/>
    </source>
</evidence>
<proteinExistence type="inferred from homology"/>
<dbReference type="KEGG" id="spu:763443"/>
<sequence length="355" mass="39418">MENLSVNPRILASLKKANLRSFESVLHLSPADLGRCTKLSSRDVSIILKAVSEEVYKIKNITALTLFKQSHQEDRKEPTHLTTGCPILDEFLHGGILVKGITEIAGQSAAGKTQLCLQLCLTAQLPVQQGGLANGVVYICTEDVFPSKRLQQLISSFNRRIGPALAKQLAVGDHIYVEHAAEKDQLWHCLEKRLPLLLSRGMVKLAVVDSLAAIFRSEFELRDTIRRARELQRVGAHLHRLSSQFNVAVVCVNQVTANMEASLDPTESEMMPALGLTWSNIVKVRLMLSRTPYRLPPSDTTNNRTDRGSVNGECSHESEQKAEIPVRQIEILFAPHLPKEVCYYIVDADGVKGLQ</sequence>
<keyword evidence="7" id="KW-0233">DNA recombination</keyword>
<keyword evidence="5" id="KW-0067">ATP-binding</keyword>
<evidence type="ECO:0000313" key="13">
    <source>
        <dbReference type="Proteomes" id="UP000007110"/>
    </source>
</evidence>
<dbReference type="OrthoDB" id="1861185at2759"/>
<keyword evidence="8" id="KW-0234">DNA repair</keyword>
<dbReference type="GO" id="GO:0045003">
    <property type="term" value="P:double-strand break repair via synthesis-dependent strand annealing"/>
    <property type="evidence" value="ECO:0000318"/>
    <property type="project" value="GO_Central"/>
</dbReference>
<dbReference type="GO" id="GO:0090656">
    <property type="term" value="P:t-circle formation"/>
    <property type="evidence" value="ECO:0000318"/>
    <property type="project" value="GO_Central"/>
</dbReference>
<comment type="subcellular location">
    <subcellularLocation>
        <location evidence="1">Nucleus</location>
    </subcellularLocation>
</comment>
<keyword evidence="9" id="KW-0539">Nucleus</keyword>
<name>A0A7M7GGZ6_STRPU</name>
<evidence type="ECO:0000256" key="1">
    <source>
        <dbReference type="ARBA" id="ARBA00004123"/>
    </source>
</evidence>
<evidence type="ECO:0000256" key="4">
    <source>
        <dbReference type="ARBA" id="ARBA00022763"/>
    </source>
</evidence>
<dbReference type="SUPFAM" id="SSF52540">
    <property type="entry name" value="P-loop containing nucleoside triphosphate hydrolases"/>
    <property type="match status" value="1"/>
</dbReference>
<dbReference type="PANTHER" id="PTHR46487:SF1">
    <property type="entry name" value="DNA REPAIR PROTEIN XRCC3"/>
    <property type="match status" value="1"/>
</dbReference>
<dbReference type="GO" id="GO:0033065">
    <property type="term" value="C:Rad51C-XRCC3 complex"/>
    <property type="evidence" value="ECO:0000318"/>
    <property type="project" value="GO_Central"/>
</dbReference>
<feature type="region of interest" description="Disordered" evidence="10">
    <location>
        <begin position="295"/>
        <end position="321"/>
    </location>
</feature>